<gene>
    <name evidence="1" type="ORF">L0M17_14235</name>
</gene>
<dbReference type="InterPro" id="IPR042099">
    <property type="entry name" value="ANL_N_sf"/>
</dbReference>
<name>A0ABS9U3N8_9MICC</name>
<dbReference type="Proteomes" id="UP001202922">
    <property type="component" value="Unassembled WGS sequence"/>
</dbReference>
<dbReference type="InterPro" id="IPR017523">
    <property type="entry name" value="Rv3268"/>
</dbReference>
<dbReference type="NCBIfam" id="TIGR03089">
    <property type="entry name" value="TIGR03089 family protein"/>
    <property type="match status" value="1"/>
</dbReference>
<protein>
    <submittedName>
        <fullName evidence="1">TIGR03089 family protein</fullName>
    </submittedName>
</protein>
<proteinExistence type="predicted"/>
<comment type="caution">
    <text evidence="1">The sequence shown here is derived from an EMBL/GenBank/DDBJ whole genome shotgun (WGS) entry which is preliminary data.</text>
</comment>
<dbReference type="SUPFAM" id="SSF56801">
    <property type="entry name" value="Acetyl-CoA synthetase-like"/>
    <property type="match status" value="1"/>
</dbReference>
<dbReference type="RefSeq" id="WP_241054731.1">
    <property type="nucleotide sequence ID" value="NZ_JAKZBV010000001.1"/>
</dbReference>
<keyword evidence="2" id="KW-1185">Reference proteome</keyword>
<evidence type="ECO:0000313" key="2">
    <source>
        <dbReference type="Proteomes" id="UP001202922"/>
    </source>
</evidence>
<accession>A0ABS9U3N8</accession>
<dbReference type="Gene3D" id="3.40.50.12780">
    <property type="entry name" value="N-terminal domain of ligase-like"/>
    <property type="match status" value="1"/>
</dbReference>
<sequence length="245" mass="25508">MESTVASVLHRLRGGNSSAPRLTWYGPDGERVELSGRVLDNWAAKTSNLLVEELDAESGTRVRLDLPPHWKSAVIALAALQAGCVLVDGEADLVFSAESGGVGPTGSSSGGAGSGVRGRSAGTARVVVALGALDVAYRGELAGGELDYAALVRQFADSFEPFDPPGADDDAAHLGEERFTQAELLERFAEKAEAGARVLVDAGKPLREVLAALLGIWAADGSVVLRHPDVEDTPKLRAAERITAG</sequence>
<organism evidence="1 2">
    <name type="scientific">Sinomonas terrae</name>
    <dbReference type="NCBI Taxonomy" id="2908838"/>
    <lineage>
        <taxon>Bacteria</taxon>
        <taxon>Bacillati</taxon>
        <taxon>Actinomycetota</taxon>
        <taxon>Actinomycetes</taxon>
        <taxon>Micrococcales</taxon>
        <taxon>Micrococcaceae</taxon>
        <taxon>Sinomonas</taxon>
    </lineage>
</organism>
<evidence type="ECO:0000313" key="1">
    <source>
        <dbReference type="EMBL" id="MCH6471122.1"/>
    </source>
</evidence>
<dbReference type="EMBL" id="JAKZBV010000001">
    <property type="protein sequence ID" value="MCH6471122.1"/>
    <property type="molecule type" value="Genomic_DNA"/>
</dbReference>
<reference evidence="1 2" key="1">
    <citation type="submission" date="2022-03" db="EMBL/GenBank/DDBJ databases">
        <title>Sinomonas sp. isolated from a soil.</title>
        <authorList>
            <person name="Han J."/>
            <person name="Kim D.-U."/>
        </authorList>
    </citation>
    <scope>NUCLEOTIDE SEQUENCE [LARGE SCALE GENOMIC DNA]</scope>
    <source>
        <strain evidence="1 2">5-5</strain>
    </source>
</reference>